<dbReference type="PANTHER" id="PTHR43875:SF15">
    <property type="entry name" value="TREHALOSE IMPORT ATP-BINDING PROTEIN SUGC"/>
    <property type="match status" value="1"/>
</dbReference>
<dbReference type="Gene3D" id="3.40.50.300">
    <property type="entry name" value="P-loop containing nucleotide triphosphate hydrolases"/>
    <property type="match status" value="1"/>
</dbReference>
<dbReference type="InterPro" id="IPR003439">
    <property type="entry name" value="ABC_transporter-like_ATP-bd"/>
</dbReference>
<dbReference type="InterPro" id="IPR003593">
    <property type="entry name" value="AAA+_ATPase"/>
</dbReference>
<keyword evidence="1" id="KW-0813">Transport</keyword>
<keyword evidence="6" id="KW-0472">Membrane</keyword>
<dbReference type="PANTHER" id="PTHR43875">
    <property type="entry name" value="MALTODEXTRIN IMPORT ATP-BINDING PROTEIN MSMX"/>
    <property type="match status" value="1"/>
</dbReference>
<dbReference type="Proteomes" id="UP000037146">
    <property type="component" value="Unassembled WGS sequence"/>
</dbReference>
<dbReference type="AlphaFoldDB" id="A0A0K9GQN9"/>
<protein>
    <submittedName>
        <fullName evidence="8">Glycerol-3-phosphate ABC transporter ATP-binding protein</fullName>
    </submittedName>
</protein>
<dbReference type="PROSITE" id="PS00211">
    <property type="entry name" value="ABC_TRANSPORTER_1"/>
    <property type="match status" value="1"/>
</dbReference>
<keyword evidence="9" id="KW-1185">Reference proteome</keyword>
<dbReference type="InterPro" id="IPR047641">
    <property type="entry name" value="ABC_transpr_MalK/UgpC-like"/>
</dbReference>
<dbReference type="Pfam" id="PF00005">
    <property type="entry name" value="ABC_tran"/>
    <property type="match status" value="1"/>
</dbReference>
<gene>
    <name evidence="8" type="ORF">AC625_05210</name>
</gene>
<name>A0A0K9GQN9_9BACI</name>
<keyword evidence="2" id="KW-1003">Cell membrane</keyword>
<evidence type="ECO:0000313" key="8">
    <source>
        <dbReference type="EMBL" id="KMY48975.1"/>
    </source>
</evidence>
<keyword evidence="5" id="KW-1278">Translocase</keyword>
<dbReference type="EMBL" id="LFZW01000001">
    <property type="protein sequence ID" value="KMY48975.1"/>
    <property type="molecule type" value="Genomic_DNA"/>
</dbReference>
<dbReference type="RefSeq" id="WP_049680306.1">
    <property type="nucleotide sequence ID" value="NZ_LFZW01000001.1"/>
</dbReference>
<evidence type="ECO:0000259" key="7">
    <source>
        <dbReference type="PROSITE" id="PS50893"/>
    </source>
</evidence>
<evidence type="ECO:0000256" key="5">
    <source>
        <dbReference type="ARBA" id="ARBA00022967"/>
    </source>
</evidence>
<evidence type="ECO:0000256" key="1">
    <source>
        <dbReference type="ARBA" id="ARBA00022448"/>
    </source>
</evidence>
<dbReference type="InterPro" id="IPR008995">
    <property type="entry name" value="Mo/tungstate-bd_C_term_dom"/>
</dbReference>
<keyword evidence="3" id="KW-0547">Nucleotide-binding</keyword>
<dbReference type="PATRIC" id="fig|1679170.3.peg.1113"/>
<dbReference type="InterPro" id="IPR017871">
    <property type="entry name" value="ABC_transporter-like_CS"/>
</dbReference>
<reference evidence="9" key="1">
    <citation type="submission" date="2015-07" db="EMBL/GenBank/DDBJ databases">
        <title>Genome sequencing project for genomic taxonomy and phylogenomics of Bacillus-like bacteria.</title>
        <authorList>
            <person name="Liu B."/>
            <person name="Wang J."/>
            <person name="Zhu Y."/>
            <person name="Liu G."/>
            <person name="Chen Q."/>
            <person name="Chen Z."/>
            <person name="Lan J."/>
            <person name="Che J."/>
            <person name="Ge C."/>
            <person name="Shi H."/>
            <person name="Pan Z."/>
            <person name="Liu X."/>
        </authorList>
    </citation>
    <scope>NUCLEOTIDE SEQUENCE [LARGE SCALE GENOMIC DNA]</scope>
    <source>
        <strain evidence="9">FJAT-27997</strain>
    </source>
</reference>
<dbReference type="Gene3D" id="2.40.50.100">
    <property type="match status" value="1"/>
</dbReference>
<dbReference type="SUPFAM" id="SSF52540">
    <property type="entry name" value="P-loop containing nucleoside triphosphate hydrolases"/>
    <property type="match status" value="1"/>
</dbReference>
<dbReference type="InterPro" id="IPR027417">
    <property type="entry name" value="P-loop_NTPase"/>
</dbReference>
<organism evidence="8 9">
    <name type="scientific">Peribacillus loiseleuriae</name>
    <dbReference type="NCBI Taxonomy" id="1679170"/>
    <lineage>
        <taxon>Bacteria</taxon>
        <taxon>Bacillati</taxon>
        <taxon>Bacillota</taxon>
        <taxon>Bacilli</taxon>
        <taxon>Bacillales</taxon>
        <taxon>Bacillaceae</taxon>
        <taxon>Peribacillus</taxon>
    </lineage>
</organism>
<dbReference type="OrthoDB" id="9802264at2"/>
<dbReference type="GO" id="GO:0016887">
    <property type="term" value="F:ATP hydrolysis activity"/>
    <property type="evidence" value="ECO:0007669"/>
    <property type="project" value="InterPro"/>
</dbReference>
<dbReference type="GO" id="GO:0140359">
    <property type="term" value="F:ABC-type transporter activity"/>
    <property type="evidence" value="ECO:0007669"/>
    <property type="project" value="InterPro"/>
</dbReference>
<dbReference type="GO" id="GO:0005524">
    <property type="term" value="F:ATP binding"/>
    <property type="evidence" value="ECO:0007669"/>
    <property type="project" value="UniProtKB-KW"/>
</dbReference>
<evidence type="ECO:0000313" key="9">
    <source>
        <dbReference type="Proteomes" id="UP000037146"/>
    </source>
</evidence>
<proteinExistence type="predicted"/>
<dbReference type="InterPro" id="IPR012340">
    <property type="entry name" value="NA-bd_OB-fold"/>
</dbReference>
<dbReference type="Gene3D" id="2.40.50.140">
    <property type="entry name" value="Nucleic acid-binding proteins"/>
    <property type="match status" value="1"/>
</dbReference>
<keyword evidence="4 8" id="KW-0067">ATP-binding</keyword>
<dbReference type="SMART" id="SM00382">
    <property type="entry name" value="AAA"/>
    <property type="match status" value="1"/>
</dbReference>
<evidence type="ECO:0000256" key="6">
    <source>
        <dbReference type="ARBA" id="ARBA00023136"/>
    </source>
</evidence>
<evidence type="ECO:0000256" key="3">
    <source>
        <dbReference type="ARBA" id="ARBA00022741"/>
    </source>
</evidence>
<evidence type="ECO:0000256" key="2">
    <source>
        <dbReference type="ARBA" id="ARBA00022475"/>
    </source>
</evidence>
<dbReference type="FunFam" id="3.40.50.300:FF:000042">
    <property type="entry name" value="Maltose/maltodextrin ABC transporter, ATP-binding protein"/>
    <property type="match status" value="1"/>
</dbReference>
<dbReference type="GO" id="GO:0055052">
    <property type="term" value="C:ATP-binding cassette (ABC) transporter complex, substrate-binding subunit-containing"/>
    <property type="evidence" value="ECO:0007669"/>
    <property type="project" value="TreeGrafter"/>
</dbReference>
<evidence type="ECO:0000256" key="4">
    <source>
        <dbReference type="ARBA" id="ARBA00022840"/>
    </source>
</evidence>
<dbReference type="InterPro" id="IPR015855">
    <property type="entry name" value="ABC_transpr_MalK-like"/>
</dbReference>
<comment type="caution">
    <text evidence="8">The sequence shown here is derived from an EMBL/GenBank/DDBJ whole genome shotgun (WGS) entry which is preliminary data.</text>
</comment>
<dbReference type="PROSITE" id="PS50893">
    <property type="entry name" value="ABC_TRANSPORTER_2"/>
    <property type="match status" value="1"/>
</dbReference>
<sequence length="375" mass="42318">MKHVELMDISKSYDKQTNVLDEINLSINKGEFFVLVGPSGCGKSTLLRMVAGLEEITGGVLKLNDEVANHLPPKNRNLSMVFQNYALYPHLTVEQNILFGLDVKRVNKKEQKRRLMETAEMIGLSELLKRKPKELSGGQRQRVALARSVVSEAPLCLMDEPLSNLDAKLRAHMRVEIRRLQRKLGLTMIYVTHDQVEAMTMGDRIMVLNDGKVQQVGKPITLYNEPANTFVASFIGSPKMNMGKAELFVENRQIKVEDKLTFHLSPSDLIHIPADKKTMIGIRAEHIYPATEQDATNYLEVVGVEQLGNETIIVFEELGGHLWNAKWPGQWAINLGDKVPVNISVQNFCFFDAENGQLIQPAYQEQNQEQEVIAQ</sequence>
<feature type="domain" description="ABC transporter" evidence="7">
    <location>
        <begin position="4"/>
        <end position="235"/>
    </location>
</feature>
<accession>A0A0K9GQN9</accession>
<dbReference type="STRING" id="1679170.AC625_05210"/>
<dbReference type="GO" id="GO:0008643">
    <property type="term" value="P:carbohydrate transport"/>
    <property type="evidence" value="ECO:0007669"/>
    <property type="project" value="InterPro"/>
</dbReference>
<dbReference type="CDD" id="cd03301">
    <property type="entry name" value="ABC_MalK_N"/>
    <property type="match status" value="1"/>
</dbReference>
<dbReference type="NCBIfam" id="NF008653">
    <property type="entry name" value="PRK11650.1"/>
    <property type="match status" value="1"/>
</dbReference>
<dbReference type="SUPFAM" id="SSF50331">
    <property type="entry name" value="MOP-like"/>
    <property type="match status" value="1"/>
</dbReference>